<dbReference type="RefSeq" id="WP_184087648.1">
    <property type="nucleotide sequence ID" value="NZ_JACHIJ010000005.1"/>
</dbReference>
<reference evidence="1 2" key="1">
    <citation type="submission" date="2020-08" db="EMBL/GenBank/DDBJ databases">
        <title>Genomic Encyclopedia of Type Strains, Phase IV (KMG-IV): sequencing the most valuable type-strain genomes for metagenomic binning, comparative biology and taxonomic classification.</title>
        <authorList>
            <person name="Goeker M."/>
        </authorList>
    </citation>
    <scope>NUCLEOTIDE SEQUENCE [LARGE SCALE GENOMIC DNA]</scope>
    <source>
        <strain evidence="1 2">DSM 17498</strain>
    </source>
</reference>
<comment type="caution">
    <text evidence="1">The sequence shown here is derived from an EMBL/GenBank/DDBJ whole genome shotgun (WGS) entry which is preliminary data.</text>
</comment>
<accession>A0A840N5U0</accession>
<dbReference type="AlphaFoldDB" id="A0A840N5U0"/>
<evidence type="ECO:0000313" key="1">
    <source>
        <dbReference type="EMBL" id="MBB5053937.1"/>
    </source>
</evidence>
<dbReference type="Proteomes" id="UP000521227">
    <property type="component" value="Unassembled WGS sequence"/>
</dbReference>
<organism evidence="1 2">
    <name type="scientific">Afipia massiliensis</name>
    <dbReference type="NCBI Taxonomy" id="211460"/>
    <lineage>
        <taxon>Bacteria</taxon>
        <taxon>Pseudomonadati</taxon>
        <taxon>Pseudomonadota</taxon>
        <taxon>Alphaproteobacteria</taxon>
        <taxon>Hyphomicrobiales</taxon>
        <taxon>Nitrobacteraceae</taxon>
        <taxon>Afipia</taxon>
    </lineage>
</organism>
<evidence type="ECO:0000313" key="2">
    <source>
        <dbReference type="Proteomes" id="UP000521227"/>
    </source>
</evidence>
<gene>
    <name evidence="1" type="ORF">HNQ36_003937</name>
</gene>
<name>A0A840N5U0_9BRAD</name>
<sequence>MSRFRYHGRGRGGTFVYNGRHACPNCGSPDVQFALGIEELSDDDPLIDALKRLTE</sequence>
<dbReference type="EMBL" id="JACHIJ010000005">
    <property type="protein sequence ID" value="MBB5053937.1"/>
    <property type="molecule type" value="Genomic_DNA"/>
</dbReference>
<protein>
    <submittedName>
        <fullName evidence="1">Uncharacterized protein</fullName>
    </submittedName>
</protein>
<proteinExistence type="predicted"/>